<dbReference type="Gene3D" id="2.60.40.2970">
    <property type="match status" value="1"/>
</dbReference>
<comment type="caution">
    <text evidence="2">The sequence shown here is derived from an EMBL/GenBank/DDBJ whole genome shotgun (WGS) entry which is preliminary data.</text>
</comment>
<dbReference type="EMBL" id="JAGMWT010000003">
    <property type="protein sequence ID" value="KAH7132584.1"/>
    <property type="molecule type" value="Genomic_DNA"/>
</dbReference>
<keyword evidence="1" id="KW-0472">Membrane</keyword>
<dbReference type="Proteomes" id="UP000700596">
    <property type="component" value="Unassembled WGS sequence"/>
</dbReference>
<dbReference type="AlphaFoldDB" id="A0A9P9E8J0"/>
<proteinExistence type="predicted"/>
<accession>A0A9P9E8J0</accession>
<name>A0A9P9E8J0_9PLEO</name>
<keyword evidence="1" id="KW-1133">Transmembrane helix</keyword>
<evidence type="ECO:0000313" key="2">
    <source>
        <dbReference type="EMBL" id="KAH7132584.1"/>
    </source>
</evidence>
<keyword evidence="1" id="KW-0812">Transmembrane</keyword>
<feature type="transmembrane region" description="Helical" evidence="1">
    <location>
        <begin position="6"/>
        <end position="22"/>
    </location>
</feature>
<sequence length="197" mass="21797">MNTRTAVVSAFVVTILGGFYFLSSSSSISPKMTPSPPPASTNGIPGIEFQLSQISRSPPSILVTLKNHNPKSTFTLLKWSTPLDPLAQILGVFKLEDADTGEKVPIDVIMINRKTPPPRDELVTIMPGTEESVEVVFNKPWFPEKKPAKYKVKAEGTFKGAWEKSADQVTDNELDVYVDSPLYDRAFETKELLMTVH</sequence>
<evidence type="ECO:0000313" key="3">
    <source>
        <dbReference type="Proteomes" id="UP000700596"/>
    </source>
</evidence>
<organism evidence="2 3">
    <name type="scientific">Dendryphion nanum</name>
    <dbReference type="NCBI Taxonomy" id="256645"/>
    <lineage>
        <taxon>Eukaryota</taxon>
        <taxon>Fungi</taxon>
        <taxon>Dikarya</taxon>
        <taxon>Ascomycota</taxon>
        <taxon>Pezizomycotina</taxon>
        <taxon>Dothideomycetes</taxon>
        <taxon>Pleosporomycetidae</taxon>
        <taxon>Pleosporales</taxon>
        <taxon>Torulaceae</taxon>
        <taxon>Dendryphion</taxon>
    </lineage>
</organism>
<protein>
    <submittedName>
        <fullName evidence="2">Uncharacterized protein</fullName>
    </submittedName>
</protein>
<reference evidence="2" key="1">
    <citation type="journal article" date="2021" name="Nat. Commun.">
        <title>Genetic determinants of endophytism in the Arabidopsis root mycobiome.</title>
        <authorList>
            <person name="Mesny F."/>
            <person name="Miyauchi S."/>
            <person name="Thiergart T."/>
            <person name="Pickel B."/>
            <person name="Atanasova L."/>
            <person name="Karlsson M."/>
            <person name="Huettel B."/>
            <person name="Barry K.W."/>
            <person name="Haridas S."/>
            <person name="Chen C."/>
            <person name="Bauer D."/>
            <person name="Andreopoulos W."/>
            <person name="Pangilinan J."/>
            <person name="LaButti K."/>
            <person name="Riley R."/>
            <person name="Lipzen A."/>
            <person name="Clum A."/>
            <person name="Drula E."/>
            <person name="Henrissat B."/>
            <person name="Kohler A."/>
            <person name="Grigoriev I.V."/>
            <person name="Martin F.M."/>
            <person name="Hacquard S."/>
        </authorList>
    </citation>
    <scope>NUCLEOTIDE SEQUENCE</scope>
    <source>
        <strain evidence="2">MPI-CAGE-CH-0243</strain>
    </source>
</reference>
<keyword evidence="3" id="KW-1185">Reference proteome</keyword>
<dbReference type="OrthoDB" id="4664297at2759"/>
<evidence type="ECO:0000256" key="1">
    <source>
        <dbReference type="SAM" id="Phobius"/>
    </source>
</evidence>
<gene>
    <name evidence="2" type="ORF">B0J11DRAFT_427771</name>
</gene>